<gene>
    <name evidence="2" type="ORF">AC579_220</name>
</gene>
<dbReference type="Pfam" id="PF01966">
    <property type="entry name" value="HD"/>
    <property type="match status" value="1"/>
</dbReference>
<dbReference type="STRING" id="113226.A0A139I9I7"/>
<dbReference type="PANTHER" id="PTHR35569:SF1">
    <property type="entry name" value="CYANAMIDE HYDRATASE DDI2-RELATED"/>
    <property type="match status" value="1"/>
</dbReference>
<dbReference type="PANTHER" id="PTHR35569">
    <property type="entry name" value="CYANAMIDE HYDRATASE DDI2-RELATED"/>
    <property type="match status" value="1"/>
</dbReference>
<dbReference type="InterPro" id="IPR006674">
    <property type="entry name" value="HD_domain"/>
</dbReference>
<evidence type="ECO:0000313" key="2">
    <source>
        <dbReference type="EMBL" id="KXT11394.1"/>
    </source>
</evidence>
<evidence type="ECO:0000259" key="1">
    <source>
        <dbReference type="Pfam" id="PF01966"/>
    </source>
</evidence>
<dbReference type="Gene3D" id="1.10.3210.10">
    <property type="entry name" value="Hypothetical protein af1432"/>
    <property type="match status" value="1"/>
</dbReference>
<dbReference type="EMBL" id="LFZO01000203">
    <property type="protein sequence ID" value="KXT11394.1"/>
    <property type="molecule type" value="Genomic_DNA"/>
</dbReference>
<feature type="domain" description="HD" evidence="1">
    <location>
        <begin position="46"/>
        <end position="150"/>
    </location>
</feature>
<proteinExistence type="predicted"/>
<dbReference type="SUPFAM" id="SSF109604">
    <property type="entry name" value="HD-domain/PDEase-like"/>
    <property type="match status" value="1"/>
</dbReference>
<accession>A0A139I9I7</accession>
<evidence type="ECO:0000313" key="3">
    <source>
        <dbReference type="Proteomes" id="UP000073492"/>
    </source>
</evidence>
<name>A0A139I9I7_9PEZI</name>
<dbReference type="AlphaFoldDB" id="A0A139I9I7"/>
<organism evidence="2 3">
    <name type="scientific">Pseudocercospora musae</name>
    <dbReference type="NCBI Taxonomy" id="113226"/>
    <lineage>
        <taxon>Eukaryota</taxon>
        <taxon>Fungi</taxon>
        <taxon>Dikarya</taxon>
        <taxon>Ascomycota</taxon>
        <taxon>Pezizomycotina</taxon>
        <taxon>Dothideomycetes</taxon>
        <taxon>Dothideomycetidae</taxon>
        <taxon>Mycosphaerellales</taxon>
        <taxon>Mycosphaerellaceae</taxon>
        <taxon>Pseudocercospora</taxon>
    </lineage>
</organism>
<dbReference type="Proteomes" id="UP000073492">
    <property type="component" value="Unassembled WGS sequence"/>
</dbReference>
<reference evidence="2 3" key="1">
    <citation type="submission" date="2015-07" db="EMBL/GenBank/DDBJ databases">
        <title>Comparative genomics of the Sigatoka disease complex on banana suggests a link between parallel evolutionary changes in Pseudocercospora fijiensis and Pseudocercospora eumusae and increased virulence on the banana host.</title>
        <authorList>
            <person name="Chang T.-C."/>
            <person name="Salvucci A."/>
            <person name="Crous P.W."/>
            <person name="Stergiopoulos I."/>
        </authorList>
    </citation>
    <scope>NUCLEOTIDE SEQUENCE [LARGE SCALE GENOMIC DNA]</scope>
    <source>
        <strain evidence="2 3">CBS 116634</strain>
    </source>
</reference>
<comment type="caution">
    <text evidence="2">The sequence shown here is derived from an EMBL/GenBank/DDBJ whole genome shotgun (WGS) entry which is preliminary data.</text>
</comment>
<sequence length="228" mass="25535">MCSPSSHPERSSNTFPPQDIISLIPAEPMYQAAYQHAVQELHPSILKHSLRTYLYASKVASQESLPHSRDAHLRTLLFIVCIFHDIGTSETYNTGPVRFEIEGADAAVKFLIQYPEEFSEADKQDVWTAIAVHDAPQIAERISPLARLVRLGVLIDFKRGDGLEMVSPCHVDETERLLPRHNIEKYLGDAIVAQAVRCPEKAPRACWPGGLYRAHLEDPGREGVNKAF</sequence>
<dbReference type="OrthoDB" id="5379943at2759"/>
<protein>
    <recommendedName>
        <fullName evidence="1">HD domain-containing protein</fullName>
    </recommendedName>
</protein>
<keyword evidence="3" id="KW-1185">Reference proteome</keyword>